<comment type="subcellular location">
    <subcellularLocation>
        <location evidence="1">Cell envelope</location>
    </subcellularLocation>
</comment>
<accession>A0A5M6DI47</accession>
<comment type="caution">
    <text evidence="5">The sequence shown here is derived from an EMBL/GenBank/DDBJ whole genome shotgun (WGS) entry which is preliminary data.</text>
</comment>
<keyword evidence="4" id="KW-0812">Transmembrane</keyword>
<evidence type="ECO:0000256" key="1">
    <source>
        <dbReference type="ARBA" id="ARBA00004196"/>
    </source>
</evidence>
<evidence type="ECO:0000256" key="3">
    <source>
        <dbReference type="SAM" id="Coils"/>
    </source>
</evidence>
<evidence type="ECO:0000256" key="2">
    <source>
        <dbReference type="ARBA" id="ARBA00023054"/>
    </source>
</evidence>
<name>A0A5M6DI47_9BACT</name>
<dbReference type="SUPFAM" id="SSF111369">
    <property type="entry name" value="HlyD-like secretion proteins"/>
    <property type="match status" value="1"/>
</dbReference>
<dbReference type="Gene3D" id="2.40.50.100">
    <property type="match status" value="1"/>
</dbReference>
<keyword evidence="2 3" id="KW-0175">Coiled coil</keyword>
<dbReference type="Proteomes" id="UP000324479">
    <property type="component" value="Unassembled WGS sequence"/>
</dbReference>
<evidence type="ECO:0000313" key="5">
    <source>
        <dbReference type="EMBL" id="KAA5545910.1"/>
    </source>
</evidence>
<reference evidence="5 6" key="1">
    <citation type="submission" date="2019-08" db="EMBL/GenBank/DDBJ databases">
        <authorList>
            <person name="Dhanesh K."/>
            <person name="Kumar G."/>
            <person name="Sasikala C."/>
            <person name="Venkata Ramana C."/>
        </authorList>
    </citation>
    <scope>NUCLEOTIDE SEQUENCE [LARGE SCALE GENOMIC DNA]</scope>
    <source>
        <strain evidence="5 6">JC645</strain>
    </source>
</reference>
<keyword evidence="4" id="KW-1133">Transmembrane helix</keyword>
<feature type="coiled-coil region" evidence="3">
    <location>
        <begin position="315"/>
        <end position="342"/>
    </location>
</feature>
<dbReference type="PANTHER" id="PTHR32347:SF23">
    <property type="entry name" value="BLL5650 PROTEIN"/>
    <property type="match status" value="1"/>
</dbReference>
<gene>
    <name evidence="5" type="ORF">FYK55_03070</name>
</gene>
<dbReference type="Gene3D" id="1.10.287.470">
    <property type="entry name" value="Helix hairpin bin"/>
    <property type="match status" value="1"/>
</dbReference>
<keyword evidence="6" id="KW-1185">Reference proteome</keyword>
<dbReference type="PANTHER" id="PTHR32347">
    <property type="entry name" value="EFFLUX SYSTEM COMPONENT YKNX-RELATED"/>
    <property type="match status" value="1"/>
</dbReference>
<dbReference type="EMBL" id="VWOX01000002">
    <property type="protein sequence ID" value="KAA5545910.1"/>
    <property type="molecule type" value="Genomic_DNA"/>
</dbReference>
<organism evidence="5 6">
    <name type="scientific">Roseiconus nitratireducens</name>
    <dbReference type="NCBI Taxonomy" id="2605748"/>
    <lineage>
        <taxon>Bacteria</taxon>
        <taxon>Pseudomonadati</taxon>
        <taxon>Planctomycetota</taxon>
        <taxon>Planctomycetia</taxon>
        <taxon>Pirellulales</taxon>
        <taxon>Pirellulaceae</taxon>
        <taxon>Roseiconus</taxon>
    </lineage>
</organism>
<protein>
    <submittedName>
        <fullName evidence="5">Efflux RND transporter periplasmic adaptor subunit</fullName>
    </submittedName>
</protein>
<dbReference type="Gene3D" id="2.40.30.170">
    <property type="match status" value="1"/>
</dbReference>
<dbReference type="RefSeq" id="WP_150074779.1">
    <property type="nucleotide sequence ID" value="NZ_VWOX01000002.1"/>
</dbReference>
<evidence type="ECO:0000313" key="6">
    <source>
        <dbReference type="Proteomes" id="UP000324479"/>
    </source>
</evidence>
<evidence type="ECO:0000256" key="4">
    <source>
        <dbReference type="SAM" id="Phobius"/>
    </source>
</evidence>
<dbReference type="GO" id="GO:0030313">
    <property type="term" value="C:cell envelope"/>
    <property type="evidence" value="ECO:0007669"/>
    <property type="project" value="UniProtKB-SubCell"/>
</dbReference>
<dbReference type="AlphaFoldDB" id="A0A5M6DI47"/>
<dbReference type="InterPro" id="IPR050465">
    <property type="entry name" value="UPF0194_transport"/>
</dbReference>
<sequence length="477" mass="52518">MSIGRTPNSNPRQTVDTGEAAFGADAVDRAGNVRNVPSPKTVGSVERSVNAGWINSLALVEAVAKARTESETVTTLVAEISRRLPGASVRCGIGGTSIRRLYDNRLGWLGPSSDLFQYASSCWNDDPAALPMRDKNQSQVSEDRVAAQPGLLRLNIDDEVGLGRCVLFLQTAEVDDVDRRWLRSTLPALRAIIWQRTGGMFSQLVRFLANSGMTTRIYIGLCVLLVLLLSIWPVSYRVRCSVVVRPQHSRVVSAPFDATLLSSQVQPGDPIRQGDTLFVLDGRPIRLELESLDAEIGQAEKERDIAMVGGRVADAQQARLKATELQRRKELLLDRLEQLQVVSPIDGVVVSGDLDQSIGATLKMGQTVLELAPLDQMVVELEIPDHEIGFIQPNTVARIRLNAGGGDAIEKPLDRLYPAAEVRDDQNVFVACVNLPNADRKLRPGMRGDAIAYGPVRPWLWSMVRTGWERTLWWIGY</sequence>
<keyword evidence="4" id="KW-0472">Membrane</keyword>
<feature type="transmembrane region" description="Helical" evidence="4">
    <location>
        <begin position="217"/>
        <end position="236"/>
    </location>
</feature>
<proteinExistence type="predicted"/>